<evidence type="ECO:0000313" key="9">
    <source>
        <dbReference type="EMBL" id="AWL13245.1"/>
    </source>
</evidence>
<evidence type="ECO:0000256" key="5">
    <source>
        <dbReference type="ARBA" id="ARBA00023002"/>
    </source>
</evidence>
<evidence type="ECO:0000256" key="7">
    <source>
        <dbReference type="HAMAP-Rule" id="MF_00657"/>
    </source>
</evidence>
<dbReference type="PANTHER" id="PTHR41536">
    <property type="entry name" value="PKHD-TYPE HYDROXYLASE YBIX"/>
    <property type="match status" value="1"/>
</dbReference>
<comment type="cofactor">
    <cofactor evidence="1 7">
        <name>L-ascorbate</name>
        <dbReference type="ChEBI" id="CHEBI:38290"/>
    </cofactor>
</comment>
<keyword evidence="6 7" id="KW-0408">Iron</keyword>
<dbReference type="EC" id="1.14.11.-" evidence="9"/>
<dbReference type="GO" id="GO:0006879">
    <property type="term" value="P:intracellular iron ion homeostasis"/>
    <property type="evidence" value="ECO:0007669"/>
    <property type="project" value="TreeGrafter"/>
</dbReference>
<feature type="binding site" evidence="7">
    <location>
        <position position="172"/>
    </location>
    <ligand>
        <name>Fe cation</name>
        <dbReference type="ChEBI" id="CHEBI:24875"/>
    </ligand>
</feature>
<evidence type="ECO:0000259" key="8">
    <source>
        <dbReference type="PROSITE" id="PS51471"/>
    </source>
</evidence>
<dbReference type="GO" id="GO:0006974">
    <property type="term" value="P:DNA damage response"/>
    <property type="evidence" value="ECO:0007669"/>
    <property type="project" value="TreeGrafter"/>
</dbReference>
<proteinExistence type="inferred from homology"/>
<feature type="binding site" evidence="7">
    <location>
        <position position="182"/>
    </location>
    <ligand>
        <name>2-oxoglutarate</name>
        <dbReference type="ChEBI" id="CHEBI:16810"/>
    </ligand>
</feature>
<evidence type="ECO:0000313" key="10">
    <source>
        <dbReference type="Proteomes" id="UP000245728"/>
    </source>
</evidence>
<dbReference type="GO" id="GO:0031418">
    <property type="term" value="F:L-ascorbic acid binding"/>
    <property type="evidence" value="ECO:0007669"/>
    <property type="project" value="UniProtKB-KW"/>
</dbReference>
<reference evidence="9 10" key="1">
    <citation type="submission" date="2018-05" db="EMBL/GenBank/DDBJ databases">
        <title>Salinimonas sp. HMF8227 Genome sequencing and assembly.</title>
        <authorList>
            <person name="Kang H."/>
            <person name="Kang J."/>
            <person name="Cha I."/>
            <person name="Kim H."/>
            <person name="Joh K."/>
        </authorList>
    </citation>
    <scope>NUCLEOTIDE SEQUENCE [LARGE SCALE GENOMIC DNA]</scope>
    <source>
        <strain evidence="9 10">HMF8227</strain>
    </source>
</reference>
<keyword evidence="10" id="KW-1185">Reference proteome</keyword>
<protein>
    <submittedName>
        <fullName evidence="9">PKHD-type hydroxylase</fullName>
        <ecNumber evidence="9">1.14.11.-</ecNumber>
    </submittedName>
</protein>
<evidence type="ECO:0000256" key="6">
    <source>
        <dbReference type="ARBA" id="ARBA00023004"/>
    </source>
</evidence>
<feature type="domain" description="Fe2OG dioxygenase" evidence="8">
    <location>
        <begin position="97"/>
        <end position="191"/>
    </location>
</feature>
<dbReference type="SMART" id="SM00702">
    <property type="entry name" value="P4Hc"/>
    <property type="match status" value="1"/>
</dbReference>
<keyword evidence="5 7" id="KW-0560">Oxidoreductase</keyword>
<evidence type="ECO:0000256" key="3">
    <source>
        <dbReference type="ARBA" id="ARBA00022896"/>
    </source>
</evidence>
<dbReference type="AlphaFoldDB" id="A0A2S2E6F7"/>
<name>A0A2S2E6F7_9ALTE</name>
<dbReference type="Gene3D" id="2.60.120.620">
    <property type="entry name" value="q2cbj1_9rhob like domain"/>
    <property type="match status" value="1"/>
</dbReference>
<gene>
    <name evidence="9" type="ORF">HMF8227_02796</name>
</gene>
<dbReference type="InterPro" id="IPR044862">
    <property type="entry name" value="Pro_4_hyd_alph_FE2OG_OXY"/>
</dbReference>
<dbReference type="EMBL" id="CP029347">
    <property type="protein sequence ID" value="AWL13245.1"/>
    <property type="molecule type" value="Genomic_DNA"/>
</dbReference>
<keyword evidence="4 7" id="KW-0223">Dioxygenase</keyword>
<comment type="cofactor">
    <cofactor evidence="7">
        <name>Fe(2+)</name>
        <dbReference type="ChEBI" id="CHEBI:29033"/>
    </cofactor>
    <text evidence="7">Binds 1 Fe(2+) ion per subunit.</text>
</comment>
<keyword evidence="2 7" id="KW-0479">Metal-binding</keyword>
<keyword evidence="3 7" id="KW-0847">Vitamin C</keyword>
<organism evidence="9 10">
    <name type="scientific">Saliniradius amylolyticus</name>
    <dbReference type="NCBI Taxonomy" id="2183582"/>
    <lineage>
        <taxon>Bacteria</taxon>
        <taxon>Pseudomonadati</taxon>
        <taxon>Pseudomonadota</taxon>
        <taxon>Gammaproteobacteria</taxon>
        <taxon>Alteromonadales</taxon>
        <taxon>Alteromonadaceae</taxon>
        <taxon>Saliniradius</taxon>
    </lineage>
</organism>
<dbReference type="InterPro" id="IPR006620">
    <property type="entry name" value="Pro_4_hyd_alph"/>
</dbReference>
<accession>A0A2S2E6F7</accession>
<dbReference type="KEGG" id="salh:HMF8227_02796"/>
<evidence type="ECO:0000256" key="1">
    <source>
        <dbReference type="ARBA" id="ARBA00001961"/>
    </source>
</evidence>
<evidence type="ECO:0000256" key="4">
    <source>
        <dbReference type="ARBA" id="ARBA00022964"/>
    </source>
</evidence>
<dbReference type="GO" id="GO:0005506">
    <property type="term" value="F:iron ion binding"/>
    <property type="evidence" value="ECO:0007669"/>
    <property type="project" value="UniProtKB-UniRule"/>
</dbReference>
<dbReference type="NCBIfam" id="NF003975">
    <property type="entry name" value="PRK05467.1-4"/>
    <property type="match status" value="1"/>
</dbReference>
<sequence length="238" mass="27006">MMRLPYSGTIDSDSQYHLDFMIIQLKNVVDAGTLEAVRDSIKEEDFLSGTHSAGRAAREVKNNQQIRYKDSQHSAIKLLLSALQRHPVVAQAAQPKVIINPMLNRYTPGQAYGWHTDDAIMDGQRTDISFTLGLTPLDDYEGGELVLQDHSGDRAWRLGAGELLLYPSHYLHQVTEVTQGQRLALVGWMQSRLRESWQREICFDLALAGRTEYDQNGKSAQFDRLSNALQNLLRHWVD</sequence>
<feature type="binding site" evidence="7">
    <location>
        <position position="115"/>
    </location>
    <ligand>
        <name>Fe cation</name>
        <dbReference type="ChEBI" id="CHEBI:24875"/>
    </ligand>
</feature>
<dbReference type="NCBIfam" id="NF003974">
    <property type="entry name" value="PRK05467.1-3"/>
    <property type="match status" value="1"/>
</dbReference>
<dbReference type="PROSITE" id="PS51471">
    <property type="entry name" value="FE2OG_OXY"/>
    <property type="match status" value="1"/>
</dbReference>
<dbReference type="Gene3D" id="4.10.860.20">
    <property type="entry name" value="Rabenosyn, Rab binding domain"/>
    <property type="match status" value="1"/>
</dbReference>
<evidence type="ECO:0000256" key="2">
    <source>
        <dbReference type="ARBA" id="ARBA00022723"/>
    </source>
</evidence>
<dbReference type="InterPro" id="IPR023550">
    <property type="entry name" value="PKHD_hydroxylase"/>
</dbReference>
<dbReference type="InterPro" id="IPR005123">
    <property type="entry name" value="Oxoglu/Fe-dep_dioxygenase_dom"/>
</dbReference>
<dbReference type="HAMAP" id="MF_00657">
    <property type="entry name" value="Hydroxyl_YbiX"/>
    <property type="match status" value="1"/>
</dbReference>
<dbReference type="PANTHER" id="PTHR41536:SF1">
    <property type="entry name" value="PKHD-TYPE HYDROXYLASE YBIX"/>
    <property type="match status" value="1"/>
</dbReference>
<dbReference type="GO" id="GO:0016706">
    <property type="term" value="F:2-oxoglutarate-dependent dioxygenase activity"/>
    <property type="evidence" value="ECO:0007669"/>
    <property type="project" value="UniProtKB-UniRule"/>
</dbReference>
<dbReference type="Pfam" id="PF13640">
    <property type="entry name" value="2OG-FeII_Oxy_3"/>
    <property type="match status" value="1"/>
</dbReference>
<feature type="binding site" evidence="7">
    <location>
        <position position="117"/>
    </location>
    <ligand>
        <name>Fe cation</name>
        <dbReference type="ChEBI" id="CHEBI:24875"/>
    </ligand>
</feature>
<dbReference type="Proteomes" id="UP000245728">
    <property type="component" value="Chromosome"/>
</dbReference>